<evidence type="ECO:0000313" key="3">
    <source>
        <dbReference type="Proteomes" id="UP000263753"/>
    </source>
</evidence>
<dbReference type="Proteomes" id="UP000263753">
    <property type="component" value="Chromosome"/>
</dbReference>
<evidence type="ECO:0000256" key="1">
    <source>
        <dbReference type="SAM" id="SignalP"/>
    </source>
</evidence>
<dbReference type="RefSeq" id="WP_087511865.1">
    <property type="nucleotide sequence ID" value="NZ_CP032134.1"/>
</dbReference>
<keyword evidence="1" id="KW-0732">Signal</keyword>
<feature type="chain" id="PRO_5017656935" evidence="1">
    <location>
        <begin position="27"/>
        <end position="897"/>
    </location>
</feature>
<accession>A0A3B7LYC6</accession>
<gene>
    <name evidence="2" type="ORF">CDG60_12905</name>
</gene>
<dbReference type="KEGG" id="achi:CDG60_12905"/>
<dbReference type="InterPro" id="IPR047589">
    <property type="entry name" value="DUF11_rpt"/>
</dbReference>
<dbReference type="PANTHER" id="PTHR34819">
    <property type="entry name" value="LARGE CYSTEINE-RICH PERIPLASMIC PROTEIN OMCB"/>
    <property type="match status" value="1"/>
</dbReference>
<organism evidence="2 3">
    <name type="scientific">Acinetobacter chinensis</name>
    <dbReference type="NCBI Taxonomy" id="2004650"/>
    <lineage>
        <taxon>Bacteria</taxon>
        <taxon>Pseudomonadati</taxon>
        <taxon>Pseudomonadota</taxon>
        <taxon>Gammaproteobacteria</taxon>
        <taxon>Moraxellales</taxon>
        <taxon>Moraxellaceae</taxon>
        <taxon>Acinetobacter</taxon>
    </lineage>
</organism>
<dbReference type="Gene3D" id="2.60.40.740">
    <property type="match status" value="1"/>
</dbReference>
<evidence type="ECO:0000313" key="2">
    <source>
        <dbReference type="EMBL" id="AXY57381.1"/>
    </source>
</evidence>
<name>A0A3B7LYC6_9GAMM</name>
<dbReference type="EMBL" id="CP032134">
    <property type="protein sequence ID" value="AXY57381.1"/>
    <property type="molecule type" value="Genomic_DNA"/>
</dbReference>
<dbReference type="AlphaFoldDB" id="A0A3B7LYC6"/>
<dbReference type="InterPro" id="IPR051172">
    <property type="entry name" value="Chlamydia_OmcB"/>
</dbReference>
<proteinExistence type="predicted"/>
<feature type="signal peptide" evidence="1">
    <location>
        <begin position="1"/>
        <end position="26"/>
    </location>
</feature>
<dbReference type="NCBIfam" id="TIGR01451">
    <property type="entry name" value="B_ant_repeat"/>
    <property type="match status" value="1"/>
</dbReference>
<reference evidence="3" key="1">
    <citation type="submission" date="2018-09" db="EMBL/GenBank/DDBJ databases">
        <title>The complete genome of Acinetobacter sp. strain WCHAc010005.</title>
        <authorList>
            <person name="Hu Y."/>
            <person name="Long H."/>
            <person name="Feng Y."/>
            <person name="Zong Z."/>
        </authorList>
    </citation>
    <scope>NUCLEOTIDE SEQUENCE [LARGE SCALE GENOMIC DNA]</scope>
    <source>
        <strain evidence="3">WCHAc010005</strain>
    </source>
</reference>
<dbReference type="PANTHER" id="PTHR34819:SF3">
    <property type="entry name" value="CELL SURFACE PROTEIN"/>
    <property type="match status" value="1"/>
</dbReference>
<sequence>MKGLKTGKVRLLTALAMLSLSGYSYAFPAPGSYISNIASGDYTDETGNLLVVNSNPVSLEVQKVYALTLVQNQNQLGTIGAQVSFPHVLTNTGNMPDTYQFSLNQPTTDDFNLDGVAVYVDRDQDGLPDDSNDLLTAASTISLKPGESLAVVVVGGIPTDAAEKQKSILDLIATSSTESALTAKVEDTATVVDDAVIALVKAQDKSQGDVADVITYTLTYRNNGTAARPLIITDVLDSSLEYVANSARWNQGAVALTDSVAAEDAANTGIEYRVLPDGITVQAQVTSVAPLTSGTLSFQVKVKHAEKNKIPNTANYEYSDKNSITYTLNSNTVNYTLSPSLGVVLNRTSTSAANAGDPDQTPDNLETIAELKPGQEVLFKNYVWNTGNVTDVYNLTFSSQNLPSCAKVRLYTKDGKTLLTDTNGDGVVDTGSLAASAVKEIQVGVYASTSCNTETSNIIVDVKATSTTSSDITDPVRNVVTKLVASSSESDLYNSDKTGQGTGGGVGDIDDNGKAWLKKTVVDGKVVFPLVAENRSTQSNNYNLYASFSAIDPQNITVVTAPGFTVKFYEGDATCSTLGKQITNTGTVAGGTAKQYCAEIQVDPSQQNFVKPIWFAIHSPVNQQADAIKDEIVSSVARQLVLTNDQQGQVSVGGSIVYAHTLKNTGTVAEGTLSVPGEGSVLKFKVTPLKPDDSFIYSLYYDANNDGKLDAADKFIDVNSDLNVLTSGVGIPSQGSIQLLLKVSSSSTVLQGASSAAEIIVEAGDYKGITLADIKNTDITTVGTVNMQLTKYQSTLDCKEPLDEAKVSTLAFSTQALAVEPGHCVVYKLNLLNKGISTVNAVQFIDVVPAYTTLHKGPLLVPGGTDESSGEKISGAVGSLAPGAEANMYFMIRVNPQ</sequence>
<protein>
    <submittedName>
        <fullName evidence="2">DUF11 domain-containing protein</fullName>
    </submittedName>
</protein>